<dbReference type="InterPro" id="IPR013321">
    <property type="entry name" value="Arc_rbn_hlx_hlx"/>
</dbReference>
<dbReference type="Gene3D" id="1.10.1220.10">
    <property type="entry name" value="Met repressor-like"/>
    <property type="match status" value="1"/>
</dbReference>
<keyword evidence="2" id="KW-1185">Reference proteome</keyword>
<name>A0ABV4EE02_9GAMM</name>
<proteinExistence type="predicted"/>
<evidence type="ECO:0000313" key="2">
    <source>
        <dbReference type="Proteomes" id="UP001565243"/>
    </source>
</evidence>
<accession>A0ABV4EE02</accession>
<dbReference type="InterPro" id="IPR007337">
    <property type="entry name" value="RelB/DinJ"/>
</dbReference>
<protein>
    <submittedName>
        <fullName evidence="1">Type II toxin-antitoxin system RelB/DinJ family antitoxin</fullName>
    </submittedName>
</protein>
<organism evidence="1 2">
    <name type="scientific">Erwinia aeris</name>
    <dbReference type="NCBI Taxonomy" id="3239803"/>
    <lineage>
        <taxon>Bacteria</taxon>
        <taxon>Pseudomonadati</taxon>
        <taxon>Pseudomonadota</taxon>
        <taxon>Gammaproteobacteria</taxon>
        <taxon>Enterobacterales</taxon>
        <taxon>Erwiniaceae</taxon>
        <taxon>Erwinia</taxon>
    </lineage>
</organism>
<evidence type="ECO:0000313" key="1">
    <source>
        <dbReference type="EMBL" id="MEY8773171.1"/>
    </source>
</evidence>
<comment type="caution">
    <text evidence="1">The sequence shown here is derived from an EMBL/GenBank/DDBJ whole genome shotgun (WGS) entry which is preliminary data.</text>
</comment>
<dbReference type="RefSeq" id="WP_369896792.1">
    <property type="nucleotide sequence ID" value="NZ_JBGFFX010000019.1"/>
</dbReference>
<sequence>MPDKKTADIAGESGPGKTLPLRKVMLNIRIAEELKKRAEAILASQNISATDAVTSLYRFIVEHGRLPVQQRIITTEEPVVFAMSDISQLESVYQPGEIRTLLNNTNVTIQFADGGRRRAFLAEDGVQFAYRFLAFMSGQGIGCSEPQRFVGLISDHDGRSPAESLQAQIVALLQNLHGHDLTFSVSGDTNWALPPHSLISELKAEFGFSDEQAQAVLAQVRPTGKKEDHTNG</sequence>
<reference evidence="1 2" key="1">
    <citation type="submission" date="2024-07" db="EMBL/GenBank/DDBJ databases">
        <authorList>
            <person name="Hebao G."/>
        </authorList>
    </citation>
    <scope>NUCLEOTIDE SEQUENCE [LARGE SCALE GENOMIC DNA]</scope>
    <source>
        <strain evidence="1 2">ACCC 02193</strain>
    </source>
</reference>
<gene>
    <name evidence="1" type="ORF">AB6T85_22465</name>
</gene>
<dbReference type="EMBL" id="JBGFFX010000019">
    <property type="protein sequence ID" value="MEY8773171.1"/>
    <property type="molecule type" value="Genomic_DNA"/>
</dbReference>
<dbReference type="Pfam" id="PF04221">
    <property type="entry name" value="RelB"/>
    <property type="match status" value="1"/>
</dbReference>
<dbReference type="Proteomes" id="UP001565243">
    <property type="component" value="Unassembled WGS sequence"/>
</dbReference>